<evidence type="ECO:0008006" key="4">
    <source>
        <dbReference type="Google" id="ProtNLM"/>
    </source>
</evidence>
<feature type="signal peptide" evidence="1">
    <location>
        <begin position="1"/>
        <end position="23"/>
    </location>
</feature>
<dbReference type="EMBL" id="LDTD01000134">
    <property type="protein sequence ID" value="KTT67993.1"/>
    <property type="molecule type" value="Genomic_DNA"/>
</dbReference>
<dbReference type="RefSeq" id="WP_058734495.1">
    <property type="nucleotide sequence ID" value="NZ_LDTD01000134.1"/>
</dbReference>
<evidence type="ECO:0000313" key="2">
    <source>
        <dbReference type="EMBL" id="KTT67993.1"/>
    </source>
</evidence>
<protein>
    <recommendedName>
        <fullName evidence="4">Secreted protein</fullName>
    </recommendedName>
</protein>
<dbReference type="AlphaFoldDB" id="A0A147HT07"/>
<sequence length="159" mass="15943">MIRRTLWAALTAMILTWAVPGAAQTTGSSVQFPGGYAPGSAPCVRQLDGSCVPVGPAAPLPVAAKQENLTLAVANSAAPAQTVYGGTYIFGQTCGSYNGGTLALRYRGPDGVTMLTLLTRGSSDTAGGATSVTLGSQAIVDVVLPTGSTECVATLARVP</sequence>
<organism evidence="2 3">
    <name type="scientific">Sphingomonas sanguinis</name>
    <dbReference type="NCBI Taxonomy" id="33051"/>
    <lineage>
        <taxon>Bacteria</taxon>
        <taxon>Pseudomonadati</taxon>
        <taxon>Pseudomonadota</taxon>
        <taxon>Alphaproteobacteria</taxon>
        <taxon>Sphingomonadales</taxon>
        <taxon>Sphingomonadaceae</taxon>
        <taxon>Sphingomonas</taxon>
    </lineage>
</organism>
<accession>A0A147HT07</accession>
<gene>
    <name evidence="2" type="ORF">NS319_16005</name>
</gene>
<dbReference type="STRING" id="33051.SB4_13550"/>
<feature type="chain" id="PRO_5007547826" description="Secreted protein" evidence="1">
    <location>
        <begin position="24"/>
        <end position="159"/>
    </location>
</feature>
<keyword evidence="1" id="KW-0732">Signal</keyword>
<evidence type="ECO:0000313" key="3">
    <source>
        <dbReference type="Proteomes" id="UP000072867"/>
    </source>
</evidence>
<dbReference type="PATRIC" id="fig|33051.3.peg.703"/>
<name>A0A147HT07_9SPHN</name>
<comment type="caution">
    <text evidence="2">The sequence shown here is derived from an EMBL/GenBank/DDBJ whole genome shotgun (WGS) entry which is preliminary data.</text>
</comment>
<evidence type="ECO:0000256" key="1">
    <source>
        <dbReference type="SAM" id="SignalP"/>
    </source>
</evidence>
<reference evidence="2 3" key="1">
    <citation type="journal article" date="2016" name="Front. Microbiol.">
        <title>Genomic Resource of Rice Seed Associated Bacteria.</title>
        <authorList>
            <person name="Midha S."/>
            <person name="Bansal K."/>
            <person name="Sharma S."/>
            <person name="Kumar N."/>
            <person name="Patil P.P."/>
            <person name="Chaudhry V."/>
            <person name="Patil P.B."/>
        </authorList>
    </citation>
    <scope>NUCLEOTIDE SEQUENCE [LARGE SCALE GENOMIC DNA]</scope>
    <source>
        <strain evidence="2 3">NS319</strain>
    </source>
</reference>
<dbReference type="Proteomes" id="UP000072867">
    <property type="component" value="Unassembled WGS sequence"/>
</dbReference>
<proteinExistence type="predicted"/>